<dbReference type="PIRSF" id="PIRSF000408">
    <property type="entry name" value="Alkyltransferas_AdaA"/>
    <property type="match status" value="1"/>
</dbReference>
<evidence type="ECO:0000256" key="1">
    <source>
        <dbReference type="ARBA" id="ARBA00001947"/>
    </source>
</evidence>
<keyword evidence="6" id="KW-0804">Transcription</keyword>
<dbReference type="SMART" id="SM00342">
    <property type="entry name" value="HTH_ARAC"/>
    <property type="match status" value="1"/>
</dbReference>
<sequence>MHKELFDHIYETVARKESTYDGVYYTCVKTTRIFCRPSCRARTPFPQNILFATSVQEAIDAGFRPCKRCRPELPGRQTPDERLAAEVNRLLKQGINGPITLQEIADMLAISPFHLQRLYKRVTGSTPAVYLQELRLAEAKIRLESGDDAGTIAAVAKAVGYRSHSHFTAWFSQETGMTPSEYRNVHKERGRQG</sequence>
<evidence type="ECO:0000313" key="8">
    <source>
        <dbReference type="EMBL" id="ANS74376.1"/>
    </source>
</evidence>
<evidence type="ECO:0000256" key="2">
    <source>
        <dbReference type="ARBA" id="ARBA00022603"/>
    </source>
</evidence>
<dbReference type="GO" id="GO:0008168">
    <property type="term" value="F:methyltransferase activity"/>
    <property type="evidence" value="ECO:0007669"/>
    <property type="project" value="UniProtKB-KW"/>
</dbReference>
<gene>
    <name evidence="8" type="ORF">AWM70_07095</name>
</gene>
<dbReference type="GO" id="GO:0003700">
    <property type="term" value="F:DNA-binding transcription factor activity"/>
    <property type="evidence" value="ECO:0007669"/>
    <property type="project" value="InterPro"/>
</dbReference>
<evidence type="ECO:0000256" key="5">
    <source>
        <dbReference type="ARBA" id="ARBA00023159"/>
    </source>
</evidence>
<dbReference type="AlphaFoldDB" id="A0A1B1MYY2"/>
<keyword evidence="9" id="KW-1185">Reference proteome</keyword>
<dbReference type="Pfam" id="PF12833">
    <property type="entry name" value="HTH_18"/>
    <property type="match status" value="1"/>
</dbReference>
<keyword evidence="3" id="KW-0805">Transcription regulation</keyword>
<dbReference type="InterPro" id="IPR016220">
    <property type="entry name" value="Me-P-triester_DNA_alkyl-Trfase"/>
</dbReference>
<comment type="cofactor">
    <cofactor evidence="1">
        <name>Zn(2+)</name>
        <dbReference type="ChEBI" id="CHEBI:29105"/>
    </cofactor>
</comment>
<dbReference type="PRINTS" id="PR00032">
    <property type="entry name" value="HTHARAC"/>
</dbReference>
<evidence type="ECO:0000259" key="7">
    <source>
        <dbReference type="PROSITE" id="PS01124"/>
    </source>
</evidence>
<evidence type="ECO:0000256" key="6">
    <source>
        <dbReference type="ARBA" id="ARBA00023163"/>
    </source>
</evidence>
<dbReference type="PROSITE" id="PS01124">
    <property type="entry name" value="HTH_ARAC_FAMILY_2"/>
    <property type="match status" value="1"/>
</dbReference>
<evidence type="ECO:0000256" key="3">
    <source>
        <dbReference type="ARBA" id="ARBA00023015"/>
    </source>
</evidence>
<dbReference type="Proteomes" id="UP000092573">
    <property type="component" value="Chromosome"/>
</dbReference>
<name>A0A1B1MYY2_9BACL</name>
<keyword evidence="2" id="KW-0808">Transferase</keyword>
<dbReference type="GO" id="GO:0008270">
    <property type="term" value="F:zinc ion binding"/>
    <property type="evidence" value="ECO:0007669"/>
    <property type="project" value="InterPro"/>
</dbReference>
<dbReference type="EMBL" id="CP014167">
    <property type="protein sequence ID" value="ANS74376.1"/>
    <property type="molecule type" value="Genomic_DNA"/>
</dbReference>
<keyword evidence="5" id="KW-0010">Activator</keyword>
<dbReference type="GO" id="GO:0043565">
    <property type="term" value="F:sequence-specific DNA binding"/>
    <property type="evidence" value="ECO:0007669"/>
    <property type="project" value="InterPro"/>
</dbReference>
<dbReference type="InterPro" id="IPR004026">
    <property type="entry name" value="Ada_DNA_repair_Zn-bd"/>
</dbReference>
<dbReference type="KEGG" id="pyg:AWM70_07095"/>
<dbReference type="RefSeq" id="WP_068694994.1">
    <property type="nucleotide sequence ID" value="NZ_CP014167.1"/>
</dbReference>
<protein>
    <submittedName>
        <fullName evidence="8">AraC family transcriptional regulator</fullName>
    </submittedName>
</protein>
<dbReference type="InterPro" id="IPR035451">
    <property type="entry name" value="Ada-like_dom_sf"/>
</dbReference>
<dbReference type="Pfam" id="PF02805">
    <property type="entry name" value="Ada_Zn_binding"/>
    <property type="match status" value="1"/>
</dbReference>
<organism evidence="8 9">
    <name type="scientific">Paenibacillus yonginensis</name>
    <dbReference type="NCBI Taxonomy" id="1462996"/>
    <lineage>
        <taxon>Bacteria</taxon>
        <taxon>Bacillati</taxon>
        <taxon>Bacillota</taxon>
        <taxon>Bacilli</taxon>
        <taxon>Bacillales</taxon>
        <taxon>Paenibacillaceae</taxon>
        <taxon>Paenibacillus</taxon>
    </lineage>
</organism>
<reference evidence="8 9" key="1">
    <citation type="submission" date="2016-01" db="EMBL/GenBank/DDBJ databases">
        <title>Complete Genome Sequence of Paenibacillus yonginensis DCY84, a novel Plant Growth-Promoting Bacteria with Elicitation of Induced Systemic Resistance.</title>
        <authorList>
            <person name="Kim Y.J."/>
            <person name="Yang D.C."/>
            <person name="Sukweenadhi J."/>
        </authorList>
    </citation>
    <scope>NUCLEOTIDE SEQUENCE [LARGE SCALE GENOMIC DNA]</scope>
    <source>
        <strain evidence="8 9">DCY84</strain>
    </source>
</reference>
<dbReference type="OrthoDB" id="9802228at2"/>
<dbReference type="GO" id="GO:0032259">
    <property type="term" value="P:methylation"/>
    <property type="evidence" value="ECO:0007669"/>
    <property type="project" value="UniProtKB-KW"/>
</dbReference>
<dbReference type="SUPFAM" id="SSF57884">
    <property type="entry name" value="Ada DNA repair protein, N-terminal domain (N-Ada 10)"/>
    <property type="match status" value="1"/>
</dbReference>
<keyword evidence="2" id="KW-0489">Methyltransferase</keyword>
<accession>A0A1B1MYY2</accession>
<feature type="domain" description="HTH araC/xylS-type" evidence="7">
    <location>
        <begin position="85"/>
        <end position="185"/>
    </location>
</feature>
<dbReference type="STRING" id="1462996.AWM70_07095"/>
<dbReference type="InterPro" id="IPR020449">
    <property type="entry name" value="Tscrpt_reg_AraC-type_HTH"/>
</dbReference>
<dbReference type="SUPFAM" id="SSF46689">
    <property type="entry name" value="Homeodomain-like"/>
    <property type="match status" value="2"/>
</dbReference>
<dbReference type="GO" id="GO:0006281">
    <property type="term" value="P:DNA repair"/>
    <property type="evidence" value="ECO:0007669"/>
    <property type="project" value="InterPro"/>
</dbReference>
<dbReference type="PANTHER" id="PTHR43280:SF28">
    <property type="entry name" value="HTH-TYPE TRANSCRIPTIONAL ACTIVATOR RHAS"/>
    <property type="match status" value="1"/>
</dbReference>
<dbReference type="InterPro" id="IPR018060">
    <property type="entry name" value="HTH_AraC"/>
</dbReference>
<dbReference type="Gene3D" id="1.10.10.60">
    <property type="entry name" value="Homeodomain-like"/>
    <property type="match status" value="2"/>
</dbReference>
<evidence type="ECO:0000256" key="4">
    <source>
        <dbReference type="ARBA" id="ARBA00023125"/>
    </source>
</evidence>
<dbReference type="InterPro" id="IPR009057">
    <property type="entry name" value="Homeodomain-like_sf"/>
</dbReference>
<dbReference type="PANTHER" id="PTHR43280">
    <property type="entry name" value="ARAC-FAMILY TRANSCRIPTIONAL REGULATOR"/>
    <property type="match status" value="1"/>
</dbReference>
<proteinExistence type="predicted"/>
<dbReference type="Gene3D" id="3.40.10.10">
    <property type="entry name" value="DNA Methylphosphotriester Repair Domain"/>
    <property type="match status" value="1"/>
</dbReference>
<evidence type="ECO:0000313" key="9">
    <source>
        <dbReference type="Proteomes" id="UP000092573"/>
    </source>
</evidence>
<keyword evidence="4" id="KW-0238">DNA-binding</keyword>